<gene>
    <name evidence="1" type="ORF">FCALED_LOCUS13877</name>
</gene>
<accession>A0A9N9HWZ4</accession>
<proteinExistence type="predicted"/>
<sequence>MEPTNRGLASDYANGECNNVNDWSFLLMCELLPYSMPCSTSSLKIHVISKVENKSQDFNKLAALSLLSMVKYAILSTHVLVENVEVFSEVLVRRRRRGSRDTDQSKSRIIFQTEF</sequence>
<organism evidence="1 2">
    <name type="scientific">Funneliformis caledonium</name>
    <dbReference type="NCBI Taxonomy" id="1117310"/>
    <lineage>
        <taxon>Eukaryota</taxon>
        <taxon>Fungi</taxon>
        <taxon>Fungi incertae sedis</taxon>
        <taxon>Mucoromycota</taxon>
        <taxon>Glomeromycotina</taxon>
        <taxon>Glomeromycetes</taxon>
        <taxon>Glomerales</taxon>
        <taxon>Glomeraceae</taxon>
        <taxon>Funneliformis</taxon>
    </lineage>
</organism>
<feature type="non-terminal residue" evidence="1">
    <location>
        <position position="1"/>
    </location>
</feature>
<dbReference type="AlphaFoldDB" id="A0A9N9HWZ4"/>
<comment type="caution">
    <text evidence="1">The sequence shown here is derived from an EMBL/GenBank/DDBJ whole genome shotgun (WGS) entry which is preliminary data.</text>
</comment>
<protein>
    <submittedName>
        <fullName evidence="1">579_t:CDS:1</fullName>
    </submittedName>
</protein>
<name>A0A9N9HWZ4_9GLOM</name>
<keyword evidence="2" id="KW-1185">Reference proteome</keyword>
<dbReference type="EMBL" id="CAJVPQ010008821">
    <property type="protein sequence ID" value="CAG8710227.1"/>
    <property type="molecule type" value="Genomic_DNA"/>
</dbReference>
<dbReference type="Proteomes" id="UP000789570">
    <property type="component" value="Unassembled WGS sequence"/>
</dbReference>
<evidence type="ECO:0000313" key="2">
    <source>
        <dbReference type="Proteomes" id="UP000789570"/>
    </source>
</evidence>
<reference evidence="1" key="1">
    <citation type="submission" date="2021-06" db="EMBL/GenBank/DDBJ databases">
        <authorList>
            <person name="Kallberg Y."/>
            <person name="Tangrot J."/>
            <person name="Rosling A."/>
        </authorList>
    </citation>
    <scope>NUCLEOTIDE SEQUENCE</scope>
    <source>
        <strain evidence="1">UK204</strain>
    </source>
</reference>
<evidence type="ECO:0000313" key="1">
    <source>
        <dbReference type="EMBL" id="CAG8710227.1"/>
    </source>
</evidence>
<feature type="non-terminal residue" evidence="1">
    <location>
        <position position="115"/>
    </location>
</feature>